<evidence type="ECO:0000256" key="2">
    <source>
        <dbReference type="ARBA" id="ARBA00022475"/>
    </source>
</evidence>
<dbReference type="AlphaFoldDB" id="A0A3S4YNZ3"/>
<dbReference type="KEGG" id="piv:NCTC13079_00522"/>
<protein>
    <submittedName>
        <fullName evidence="7">D-allose transport system permease protein AlsC</fullName>
    </submittedName>
</protein>
<gene>
    <name evidence="7" type="primary">alsC</name>
    <name evidence="7" type="ORF">NCTC13079_00522</name>
</gene>
<feature type="transmembrane region" description="Helical" evidence="6">
    <location>
        <begin position="154"/>
        <end position="182"/>
    </location>
</feature>
<evidence type="ECO:0000313" key="8">
    <source>
        <dbReference type="Proteomes" id="UP000269544"/>
    </source>
</evidence>
<sequence>MLNWIAFYLSNYMLTKAFLRKPDSNYSFDIHPSAGIRILGEWKRSGAGRAFLREHEILKDILNPPVHWGILLAIVVAIAVWFILKKTSLGYELKAVGYNKFAAEYGGINISKNVMISMAVSGAIAGLAGAVQVLGVQGNIGLLAAQQGYGFNGIAVSLIAANHPIACIPAGILFAALSYGGGKLNSAMKTPSEIINIVIGIIVLFIAMPRFMDWIRNKFAAKKQGGGETIE</sequence>
<organism evidence="7 8">
    <name type="scientific">Aedoeadaptatus ivorii</name>
    <dbReference type="NCBI Taxonomy" id="54006"/>
    <lineage>
        <taxon>Bacteria</taxon>
        <taxon>Bacillati</taxon>
        <taxon>Bacillota</taxon>
        <taxon>Tissierellia</taxon>
        <taxon>Tissierellales</taxon>
        <taxon>Peptoniphilaceae</taxon>
        <taxon>Aedoeadaptatus</taxon>
    </lineage>
</organism>
<evidence type="ECO:0000256" key="4">
    <source>
        <dbReference type="ARBA" id="ARBA00022989"/>
    </source>
</evidence>
<accession>A0A3S4YNZ3</accession>
<dbReference type="RefSeq" id="WP_331852447.1">
    <property type="nucleotide sequence ID" value="NZ_LR134523.1"/>
</dbReference>
<dbReference type="GO" id="GO:0022857">
    <property type="term" value="F:transmembrane transporter activity"/>
    <property type="evidence" value="ECO:0007669"/>
    <property type="project" value="InterPro"/>
</dbReference>
<feature type="transmembrane region" description="Helical" evidence="6">
    <location>
        <begin position="114"/>
        <end position="134"/>
    </location>
</feature>
<dbReference type="Proteomes" id="UP000269544">
    <property type="component" value="Chromosome"/>
</dbReference>
<dbReference type="CDD" id="cd06580">
    <property type="entry name" value="TM_PBP1_transp_TpRbsC_like"/>
    <property type="match status" value="1"/>
</dbReference>
<feature type="transmembrane region" description="Helical" evidence="6">
    <location>
        <begin position="194"/>
        <end position="212"/>
    </location>
</feature>
<keyword evidence="8" id="KW-1185">Reference proteome</keyword>
<keyword evidence="5 6" id="KW-0472">Membrane</keyword>
<evidence type="ECO:0000256" key="3">
    <source>
        <dbReference type="ARBA" id="ARBA00022692"/>
    </source>
</evidence>
<reference evidence="7 8" key="1">
    <citation type="submission" date="2018-12" db="EMBL/GenBank/DDBJ databases">
        <authorList>
            <consortium name="Pathogen Informatics"/>
        </authorList>
    </citation>
    <scope>NUCLEOTIDE SEQUENCE [LARGE SCALE GENOMIC DNA]</scope>
    <source>
        <strain evidence="7 8">NCTC13079</strain>
    </source>
</reference>
<dbReference type="InterPro" id="IPR001851">
    <property type="entry name" value="ABC_transp_permease"/>
</dbReference>
<evidence type="ECO:0000256" key="6">
    <source>
        <dbReference type="SAM" id="Phobius"/>
    </source>
</evidence>
<evidence type="ECO:0000256" key="1">
    <source>
        <dbReference type="ARBA" id="ARBA00004651"/>
    </source>
</evidence>
<dbReference type="PANTHER" id="PTHR47089:SF1">
    <property type="entry name" value="GUANOSINE ABC TRANSPORTER PERMEASE PROTEIN NUPP"/>
    <property type="match status" value="1"/>
</dbReference>
<proteinExistence type="predicted"/>
<evidence type="ECO:0000313" key="7">
    <source>
        <dbReference type="EMBL" id="VEJ35123.1"/>
    </source>
</evidence>
<keyword evidence="4 6" id="KW-1133">Transmembrane helix</keyword>
<dbReference type="GO" id="GO:0005886">
    <property type="term" value="C:plasma membrane"/>
    <property type="evidence" value="ECO:0007669"/>
    <property type="project" value="UniProtKB-SubCell"/>
</dbReference>
<keyword evidence="3 6" id="KW-0812">Transmembrane</keyword>
<comment type="subcellular location">
    <subcellularLocation>
        <location evidence="1">Cell membrane</location>
        <topology evidence="1">Multi-pass membrane protein</topology>
    </subcellularLocation>
</comment>
<keyword evidence="2" id="KW-1003">Cell membrane</keyword>
<dbReference type="EMBL" id="LR134523">
    <property type="protein sequence ID" value="VEJ35123.1"/>
    <property type="molecule type" value="Genomic_DNA"/>
</dbReference>
<name>A0A3S4YNZ3_9FIRM</name>
<evidence type="ECO:0000256" key="5">
    <source>
        <dbReference type="ARBA" id="ARBA00023136"/>
    </source>
</evidence>
<feature type="transmembrane region" description="Helical" evidence="6">
    <location>
        <begin position="66"/>
        <end position="84"/>
    </location>
</feature>
<dbReference type="PANTHER" id="PTHR47089">
    <property type="entry name" value="ABC TRANSPORTER, PERMEASE PROTEIN"/>
    <property type="match status" value="1"/>
</dbReference>
<dbReference type="Pfam" id="PF02653">
    <property type="entry name" value="BPD_transp_2"/>
    <property type="match status" value="1"/>
</dbReference>